<dbReference type="Pfam" id="PF13561">
    <property type="entry name" value="adh_short_C2"/>
    <property type="match status" value="1"/>
</dbReference>
<dbReference type="SUPFAM" id="SSF51735">
    <property type="entry name" value="NAD(P)-binding Rossmann-fold domains"/>
    <property type="match status" value="1"/>
</dbReference>
<dbReference type="GO" id="GO:0005737">
    <property type="term" value="C:cytoplasm"/>
    <property type="evidence" value="ECO:0007669"/>
    <property type="project" value="TreeGrafter"/>
</dbReference>
<evidence type="ECO:0000313" key="4">
    <source>
        <dbReference type="EMBL" id="TGJ82708.1"/>
    </source>
</evidence>
<comment type="caution">
    <text evidence="4">The sequence shown here is derived from an EMBL/GenBank/DDBJ whole genome shotgun (WGS) entry which is preliminary data.</text>
</comment>
<dbReference type="Gene3D" id="3.40.50.720">
    <property type="entry name" value="NAD(P)-binding Rossmann-like Domain"/>
    <property type="match status" value="1"/>
</dbReference>
<dbReference type="InterPro" id="IPR002347">
    <property type="entry name" value="SDR_fam"/>
</dbReference>
<organism evidence="4 5">
    <name type="scientific">Xylaria hypoxylon</name>
    <dbReference type="NCBI Taxonomy" id="37992"/>
    <lineage>
        <taxon>Eukaryota</taxon>
        <taxon>Fungi</taxon>
        <taxon>Dikarya</taxon>
        <taxon>Ascomycota</taxon>
        <taxon>Pezizomycotina</taxon>
        <taxon>Sordariomycetes</taxon>
        <taxon>Xylariomycetidae</taxon>
        <taxon>Xylariales</taxon>
        <taxon>Xylariaceae</taxon>
        <taxon>Xylaria</taxon>
    </lineage>
</organism>
<comment type="similarity">
    <text evidence="1">Belongs to the short-chain dehydrogenases/reductases (SDR) family.</text>
</comment>
<dbReference type="PANTHER" id="PTHR43544">
    <property type="entry name" value="SHORT-CHAIN DEHYDROGENASE/REDUCTASE"/>
    <property type="match status" value="1"/>
</dbReference>
<keyword evidence="3" id="KW-0560">Oxidoreductase</keyword>
<gene>
    <name evidence="4" type="ORF">E0Z10_g6050</name>
</gene>
<name>A0A4Z0YRT6_9PEZI</name>
<protein>
    <submittedName>
        <fullName evidence="4">Uncharacterized protein</fullName>
    </submittedName>
</protein>
<dbReference type="OrthoDB" id="9876299at2759"/>
<dbReference type="EMBL" id="SKBN01000118">
    <property type="protein sequence ID" value="TGJ82708.1"/>
    <property type="molecule type" value="Genomic_DNA"/>
</dbReference>
<dbReference type="AlphaFoldDB" id="A0A4Z0YRT6"/>
<evidence type="ECO:0000313" key="5">
    <source>
        <dbReference type="Proteomes" id="UP000297716"/>
    </source>
</evidence>
<keyword evidence="2" id="KW-0521">NADP</keyword>
<evidence type="ECO:0000256" key="2">
    <source>
        <dbReference type="ARBA" id="ARBA00022857"/>
    </source>
</evidence>
<accession>A0A4Z0YRT6</accession>
<dbReference type="InterPro" id="IPR051468">
    <property type="entry name" value="Fungal_SecMetab_SDRs"/>
</dbReference>
<evidence type="ECO:0000256" key="3">
    <source>
        <dbReference type="ARBA" id="ARBA00023002"/>
    </source>
</evidence>
<keyword evidence="5" id="KW-1185">Reference proteome</keyword>
<evidence type="ECO:0000256" key="1">
    <source>
        <dbReference type="ARBA" id="ARBA00006484"/>
    </source>
</evidence>
<dbReference type="Proteomes" id="UP000297716">
    <property type="component" value="Unassembled WGS sequence"/>
</dbReference>
<sequence>MSARGMVKSHSPIMTYCRIPVKIANDSETDAAAAVEAIKAAGVSSLDVVIANPGIAGKFSRLEDIAMNDFKEFAEVNTYSVMRLFIAVHPLLKAATDKNGPCSPKFIAISTVASRINKLEENVPFLLGSYGASKAAVNYIIRRAHIENDWLQAFLLEPG</sequence>
<dbReference type="PANTHER" id="PTHR43544:SF7">
    <property type="entry name" value="NADB-LER2"/>
    <property type="match status" value="1"/>
</dbReference>
<dbReference type="InterPro" id="IPR036291">
    <property type="entry name" value="NAD(P)-bd_dom_sf"/>
</dbReference>
<proteinExistence type="inferred from homology"/>
<reference evidence="4 5" key="1">
    <citation type="submission" date="2019-03" db="EMBL/GenBank/DDBJ databases">
        <title>Draft genome sequence of Xylaria hypoxylon DSM 108379, a ubiquitous saprotrophic-parasitic fungi on hardwood.</title>
        <authorList>
            <person name="Buettner E."/>
            <person name="Leonhardt S."/>
            <person name="Gebauer A.M."/>
            <person name="Liers C."/>
            <person name="Hofrichter M."/>
            <person name="Kellner H."/>
        </authorList>
    </citation>
    <scope>NUCLEOTIDE SEQUENCE [LARGE SCALE GENOMIC DNA]</scope>
    <source>
        <strain evidence="4 5">DSM 108379</strain>
    </source>
</reference>
<dbReference type="GO" id="GO:0016491">
    <property type="term" value="F:oxidoreductase activity"/>
    <property type="evidence" value="ECO:0007669"/>
    <property type="project" value="UniProtKB-KW"/>
</dbReference>